<proteinExistence type="predicted"/>
<accession>A0A1M4E7Q3</accession>
<reference evidence="4" key="1">
    <citation type="submission" date="2016-04" db="EMBL/GenBank/DDBJ databases">
        <authorList>
            <person name="Evans L.H."/>
            <person name="Alamgir A."/>
            <person name="Owens N."/>
            <person name="Weber N.D."/>
            <person name="Virtaneva K."/>
            <person name="Barbian K."/>
            <person name="Babar A."/>
            <person name="Rosenke K."/>
        </authorList>
    </citation>
    <scope>NUCLEOTIDE SEQUENCE</scope>
    <source>
        <strain evidence="4">Nono1</strain>
    </source>
</reference>
<dbReference type="Gene3D" id="3.40.50.300">
    <property type="entry name" value="P-loop containing nucleotide triphosphate hydrolases"/>
    <property type="match status" value="1"/>
</dbReference>
<keyword evidence="2" id="KW-0472">Membrane</keyword>
<evidence type="ECO:0000313" key="4">
    <source>
        <dbReference type="EMBL" id="SBO94901.1"/>
    </source>
</evidence>
<gene>
    <name evidence="4" type="ORF">BN4615_P4417</name>
</gene>
<protein>
    <recommendedName>
        <fullName evidence="3">NACHT domain-containing protein</fullName>
    </recommendedName>
</protein>
<name>A0A1M4E7Q3_9ACTN</name>
<feature type="transmembrane region" description="Helical" evidence="2">
    <location>
        <begin position="7"/>
        <end position="24"/>
    </location>
</feature>
<dbReference type="SUPFAM" id="SSF52540">
    <property type="entry name" value="P-loop containing nucleoside triphosphate hydrolases"/>
    <property type="match status" value="1"/>
</dbReference>
<dbReference type="InterPro" id="IPR007111">
    <property type="entry name" value="NACHT_NTPase"/>
</dbReference>
<feature type="region of interest" description="Disordered" evidence="1">
    <location>
        <begin position="305"/>
        <end position="370"/>
    </location>
</feature>
<feature type="compositionally biased region" description="Low complexity" evidence="1">
    <location>
        <begin position="356"/>
        <end position="370"/>
    </location>
</feature>
<evidence type="ECO:0000256" key="1">
    <source>
        <dbReference type="SAM" id="MobiDB-lite"/>
    </source>
</evidence>
<dbReference type="RefSeq" id="WP_311132339.1">
    <property type="nucleotide sequence ID" value="NZ_LT559118.1"/>
</dbReference>
<organism evidence="4">
    <name type="scientific">Nonomuraea gerenzanensis</name>
    <dbReference type="NCBI Taxonomy" id="93944"/>
    <lineage>
        <taxon>Bacteria</taxon>
        <taxon>Bacillati</taxon>
        <taxon>Actinomycetota</taxon>
        <taxon>Actinomycetes</taxon>
        <taxon>Streptosporangiales</taxon>
        <taxon>Streptosporangiaceae</taxon>
        <taxon>Nonomuraea</taxon>
    </lineage>
</organism>
<dbReference type="PROSITE" id="PS50837">
    <property type="entry name" value="NACHT"/>
    <property type="match status" value="1"/>
</dbReference>
<dbReference type="EMBL" id="LT559118">
    <property type="protein sequence ID" value="SBO94901.1"/>
    <property type="molecule type" value="Genomic_DNA"/>
</dbReference>
<evidence type="ECO:0000259" key="3">
    <source>
        <dbReference type="PROSITE" id="PS50837"/>
    </source>
</evidence>
<evidence type="ECO:0000256" key="2">
    <source>
        <dbReference type="SAM" id="Phobius"/>
    </source>
</evidence>
<dbReference type="InterPro" id="IPR027417">
    <property type="entry name" value="P-loop_NTPase"/>
</dbReference>
<sequence length="370" mass="39215">MRWDRSILLGLSVVLTAVVIPIAANQLGTTGGFQAPWIPVLVGAAMVLAAASWVLDRLLRSAPSMERLDEVEGKFAAQVERQWRWEAAAADLLGAGRLPVRWSGSPGGETGDVARLHQTFQSSPTRRLLILGPPGSGKTGLALLILLELLAKRGEKDPVPVLFGISGWDPSIQPLHDWLVERLLAEYPSLAGMPSGAEIARTLVARRRVLPLLDGLDEVPAGQRALMMDALAKTLNAGDPLILTSRDAEFVSLDAGRKADLLLNGLAIELRPLRLADVMSTLRAGLPEPAPAGWAALLEALAARPADTAGQARPADTAGPRPPAGRPCWRRSPPALPTRPARPAPPTRPARPAPPTRSATSAPPTRSAGR</sequence>
<feature type="domain" description="NACHT" evidence="3">
    <location>
        <begin position="126"/>
        <end position="246"/>
    </location>
</feature>
<dbReference type="Pfam" id="PF05729">
    <property type="entry name" value="NACHT"/>
    <property type="match status" value="1"/>
</dbReference>
<feature type="transmembrane region" description="Helical" evidence="2">
    <location>
        <begin position="36"/>
        <end position="55"/>
    </location>
</feature>
<keyword evidence="2" id="KW-1133">Transmembrane helix</keyword>
<dbReference type="AlphaFoldDB" id="A0A1M4E7Q3"/>
<keyword evidence="2" id="KW-0812">Transmembrane</keyword>
<feature type="compositionally biased region" description="Pro residues" evidence="1">
    <location>
        <begin position="334"/>
        <end position="355"/>
    </location>
</feature>